<proteinExistence type="predicted"/>
<reference evidence="1" key="1">
    <citation type="journal article" date="2020" name="mSystems">
        <title>Genome- and Community-Level Interaction Insights into Carbon Utilization and Element Cycling Functions of Hydrothermarchaeota in Hydrothermal Sediment.</title>
        <authorList>
            <person name="Zhou Z."/>
            <person name="Liu Y."/>
            <person name="Xu W."/>
            <person name="Pan J."/>
            <person name="Luo Z.H."/>
            <person name="Li M."/>
        </authorList>
    </citation>
    <scope>NUCLEOTIDE SEQUENCE [LARGE SCALE GENOMIC DNA]</scope>
    <source>
        <strain evidence="1">HyVt-628</strain>
    </source>
</reference>
<evidence type="ECO:0000313" key="1">
    <source>
        <dbReference type="EMBL" id="HHE07946.1"/>
    </source>
</evidence>
<dbReference type="AlphaFoldDB" id="A0A7C5DC62"/>
<evidence type="ECO:0008006" key="2">
    <source>
        <dbReference type="Google" id="ProtNLM"/>
    </source>
</evidence>
<dbReference type="EMBL" id="DRSK01000200">
    <property type="protein sequence ID" value="HHE07946.1"/>
    <property type="molecule type" value="Genomic_DNA"/>
</dbReference>
<protein>
    <recommendedName>
        <fullName evidence="2">Transcriptional regulator, AbiEi antitoxin, Type IV TA system</fullName>
    </recommendedName>
</protein>
<comment type="caution">
    <text evidence="1">The sequence shown here is derived from an EMBL/GenBank/DDBJ whole genome shotgun (WGS) entry which is preliminary data.</text>
</comment>
<sequence length="222" mass="24645">MHNNAIRLQQKLRTFGGVPLTHGTLLSILGAYRSPNDKIARMVDEGLLLPIKKGTYVISPDITSIPVSLPLVANLLYGPSYVSKDYALHYYGLIPERVVEVTSMTTKRGKLFDLPVGRFSYIHSPVALYAIGIDRVENADQTGFLMACPEKALCDKLLFTRNLNIRTARAMEELLFADLRVDEDLLVGFDPEVIRACMAAGLKIDMLKILLRVITSKQGGRP</sequence>
<name>A0A7C5DC62_9CHLB</name>
<accession>A0A7C5DC62</accession>
<organism evidence="1">
    <name type="scientific">Chlorobaculum parvum</name>
    <dbReference type="NCBI Taxonomy" id="274539"/>
    <lineage>
        <taxon>Bacteria</taxon>
        <taxon>Pseudomonadati</taxon>
        <taxon>Chlorobiota</taxon>
        <taxon>Chlorobiia</taxon>
        <taxon>Chlorobiales</taxon>
        <taxon>Chlorobiaceae</taxon>
        <taxon>Chlorobaculum</taxon>
    </lineage>
</organism>
<gene>
    <name evidence="1" type="ORF">ENL01_03490</name>
</gene>
<dbReference type="Proteomes" id="UP000886059">
    <property type="component" value="Unassembled WGS sequence"/>
</dbReference>